<reference evidence="1" key="2">
    <citation type="journal article" date="2015" name="Fish Shellfish Immunol.">
        <title>Early steps in the European eel (Anguilla anguilla)-Vibrio vulnificus interaction in the gills: Role of the RtxA13 toxin.</title>
        <authorList>
            <person name="Callol A."/>
            <person name="Pajuelo D."/>
            <person name="Ebbesson L."/>
            <person name="Teles M."/>
            <person name="MacKenzie S."/>
            <person name="Amaro C."/>
        </authorList>
    </citation>
    <scope>NUCLEOTIDE SEQUENCE</scope>
</reference>
<evidence type="ECO:0000313" key="1">
    <source>
        <dbReference type="EMBL" id="JAH34234.1"/>
    </source>
</evidence>
<proteinExistence type="predicted"/>
<name>A0A0E9RYE5_ANGAN</name>
<accession>A0A0E9RYE5</accession>
<protein>
    <submittedName>
        <fullName evidence="1">Uncharacterized protein</fullName>
    </submittedName>
</protein>
<dbReference type="EMBL" id="GBXM01074343">
    <property type="protein sequence ID" value="JAH34234.1"/>
    <property type="molecule type" value="Transcribed_RNA"/>
</dbReference>
<reference evidence="1" key="1">
    <citation type="submission" date="2014-11" db="EMBL/GenBank/DDBJ databases">
        <authorList>
            <person name="Amaro Gonzalez C."/>
        </authorList>
    </citation>
    <scope>NUCLEOTIDE SEQUENCE</scope>
</reference>
<organism evidence="1">
    <name type="scientific">Anguilla anguilla</name>
    <name type="common">European freshwater eel</name>
    <name type="synonym">Muraena anguilla</name>
    <dbReference type="NCBI Taxonomy" id="7936"/>
    <lineage>
        <taxon>Eukaryota</taxon>
        <taxon>Metazoa</taxon>
        <taxon>Chordata</taxon>
        <taxon>Craniata</taxon>
        <taxon>Vertebrata</taxon>
        <taxon>Euteleostomi</taxon>
        <taxon>Actinopterygii</taxon>
        <taxon>Neopterygii</taxon>
        <taxon>Teleostei</taxon>
        <taxon>Anguilliformes</taxon>
        <taxon>Anguillidae</taxon>
        <taxon>Anguilla</taxon>
    </lineage>
</organism>
<dbReference type="AlphaFoldDB" id="A0A0E9RYE5"/>
<sequence>MKIIMCLWSVMRPMHQPPTIHFWLFDHPWHLGSAKPQISMRADHTFSRPSWKKKRTLALSR</sequence>